<feature type="transmembrane region" description="Helical" evidence="1">
    <location>
        <begin position="152"/>
        <end position="173"/>
    </location>
</feature>
<proteinExistence type="predicted"/>
<gene>
    <name evidence="2" type="ORF">T1815_17251</name>
</gene>
<feature type="transmembrane region" description="Helical" evidence="1">
    <location>
        <begin position="122"/>
        <end position="145"/>
    </location>
</feature>
<evidence type="ECO:0000256" key="1">
    <source>
        <dbReference type="SAM" id="Phobius"/>
    </source>
</evidence>
<dbReference type="InterPro" id="IPR014194">
    <property type="entry name" value="Spore_III_AE"/>
</dbReference>
<feature type="transmembrane region" description="Helical" evidence="1">
    <location>
        <begin position="6"/>
        <end position="25"/>
    </location>
</feature>
<reference evidence="3" key="1">
    <citation type="submission" date="2015-05" db="EMBL/GenBank/DDBJ databases">
        <authorList>
            <consortium name="Pathogen Informatics"/>
        </authorList>
    </citation>
    <scope>NUCLEOTIDE SEQUENCE [LARGE SCALE GENOMIC DNA]</scope>
    <source>
        <strain evidence="3">T1-815</strain>
    </source>
</reference>
<feature type="transmembrane region" description="Helical" evidence="1">
    <location>
        <begin position="303"/>
        <end position="326"/>
    </location>
</feature>
<feature type="transmembrane region" description="Helical" evidence="1">
    <location>
        <begin position="362"/>
        <end position="381"/>
    </location>
</feature>
<accession>A0A0M6WLN4</accession>
<keyword evidence="1" id="KW-0812">Transmembrane</keyword>
<evidence type="ECO:0000313" key="3">
    <source>
        <dbReference type="Proteomes" id="UP000049472"/>
    </source>
</evidence>
<organism evidence="2 3">
    <name type="scientific">Agathobacter rectalis</name>
    <dbReference type="NCBI Taxonomy" id="39491"/>
    <lineage>
        <taxon>Bacteria</taxon>
        <taxon>Bacillati</taxon>
        <taxon>Bacillota</taxon>
        <taxon>Clostridia</taxon>
        <taxon>Lachnospirales</taxon>
        <taxon>Lachnospiraceae</taxon>
        <taxon>Agathobacter</taxon>
    </lineage>
</organism>
<protein>
    <recommendedName>
        <fullName evidence="4">Stage III sporulation protein AE</fullName>
    </recommendedName>
</protein>
<dbReference type="AlphaFoldDB" id="A0A0M6WLN4"/>
<sequence>MIYKKYILIIIILAVVFLPQCFVFASDTEITDKIEQQMLEKIDMSEIEKYSKDYLPDRLSFSDIVDAILAGDQKAGEKICEYIYELFFYEIAAVKPVIINVLCYTILFMVFSRLIFWRQDYVYNVSFLFMYASVISMLMASFFVLSDVAKGCIDVLLTYLTALVPAYATVLLASGKGFSASGFYMLAFVLIYVVEWLIKLVLIPGIHLFLVLEVLNHVSSEKKLEKLAEFIESAVTKIMKASIKIVAGIGIVQAMIAPAKDKISESLILKSFQAIPGVGRLGQGAGEIMLGCAMLIKNSVGMAAIIVLFFIVLTPLVKTLIFSLMYRLLSATLQPVSDNRIVEGIEAVARAGNLYYIVIRDASILFFIVIAIVCASTSFMGG</sequence>
<feature type="transmembrane region" description="Helical" evidence="1">
    <location>
        <begin position="185"/>
        <end position="212"/>
    </location>
</feature>
<evidence type="ECO:0000313" key="2">
    <source>
        <dbReference type="EMBL" id="CRL38033.1"/>
    </source>
</evidence>
<dbReference type="EMBL" id="CVRQ01000020">
    <property type="protein sequence ID" value="CRL38033.1"/>
    <property type="molecule type" value="Genomic_DNA"/>
</dbReference>
<keyword evidence="1" id="KW-1133">Transmembrane helix</keyword>
<name>A0A0M6WLN4_9FIRM</name>
<keyword evidence="1" id="KW-0472">Membrane</keyword>
<dbReference type="RefSeq" id="WP_055061885.1">
    <property type="nucleotide sequence ID" value="NZ_CVRQ01000020.1"/>
</dbReference>
<keyword evidence="3" id="KW-1185">Reference proteome</keyword>
<feature type="transmembrane region" description="Helical" evidence="1">
    <location>
        <begin position="97"/>
        <end position="116"/>
    </location>
</feature>
<dbReference type="Proteomes" id="UP000049472">
    <property type="component" value="Unassembled WGS sequence"/>
</dbReference>
<dbReference type="Pfam" id="PF09546">
    <property type="entry name" value="Spore_III_AE"/>
    <property type="match status" value="1"/>
</dbReference>
<evidence type="ECO:0008006" key="4">
    <source>
        <dbReference type="Google" id="ProtNLM"/>
    </source>
</evidence>